<comment type="caution">
    <text evidence="2">The sequence shown here is derived from an EMBL/GenBank/DDBJ whole genome shotgun (WGS) entry which is preliminary data.</text>
</comment>
<evidence type="ECO:0000313" key="2">
    <source>
        <dbReference type="EMBL" id="EJX06654.1"/>
    </source>
</evidence>
<reference evidence="2" key="1">
    <citation type="journal article" date="2012" name="PLoS ONE">
        <title>Gene sets for utilization of primary and secondary nutrition supplies in the distal gut of endangered iberian lynx.</title>
        <authorList>
            <person name="Alcaide M."/>
            <person name="Messina E."/>
            <person name="Richter M."/>
            <person name="Bargiela R."/>
            <person name="Peplies J."/>
            <person name="Huws S.A."/>
            <person name="Newbold C.J."/>
            <person name="Golyshin P.N."/>
            <person name="Simon M.A."/>
            <person name="Lopez G."/>
            <person name="Yakimov M.M."/>
            <person name="Ferrer M."/>
        </authorList>
    </citation>
    <scope>NUCLEOTIDE SEQUENCE</scope>
</reference>
<name>J9GHU2_9ZZZZ</name>
<proteinExistence type="predicted"/>
<organism evidence="2">
    <name type="scientific">gut metagenome</name>
    <dbReference type="NCBI Taxonomy" id="749906"/>
    <lineage>
        <taxon>unclassified sequences</taxon>
        <taxon>metagenomes</taxon>
        <taxon>organismal metagenomes</taxon>
    </lineage>
</organism>
<protein>
    <submittedName>
        <fullName evidence="2">Uncharacterized protein</fullName>
    </submittedName>
</protein>
<sequence length="35" mass="3825">MVKAEDLSQVATDGRAGQHNRRLGSDRTTKANRQG</sequence>
<accession>J9GHU2</accession>
<dbReference type="AlphaFoldDB" id="J9GHU2"/>
<feature type="region of interest" description="Disordered" evidence="1">
    <location>
        <begin position="1"/>
        <end position="35"/>
    </location>
</feature>
<dbReference type="EMBL" id="AMCI01001097">
    <property type="protein sequence ID" value="EJX06654.1"/>
    <property type="molecule type" value="Genomic_DNA"/>
</dbReference>
<evidence type="ECO:0000256" key="1">
    <source>
        <dbReference type="SAM" id="MobiDB-lite"/>
    </source>
</evidence>
<gene>
    <name evidence="2" type="ORF">EVA_05236</name>
</gene>